<gene>
    <name evidence="5" type="ORF">Q4T40_20535</name>
</gene>
<dbReference type="SMART" id="SM01092">
    <property type="entry name" value="CO_deh_flav_C"/>
    <property type="match status" value="1"/>
</dbReference>
<dbReference type="InterPro" id="IPR051312">
    <property type="entry name" value="Diverse_Substr_Oxidored"/>
</dbReference>
<name>A0ABU3P653_9FIRM</name>
<evidence type="ECO:0000313" key="5">
    <source>
        <dbReference type="EMBL" id="MDT8903621.1"/>
    </source>
</evidence>
<dbReference type="Pfam" id="PF00941">
    <property type="entry name" value="FAD_binding_5"/>
    <property type="match status" value="1"/>
</dbReference>
<accession>A0ABU3P653</accession>
<evidence type="ECO:0000256" key="1">
    <source>
        <dbReference type="ARBA" id="ARBA00022630"/>
    </source>
</evidence>
<comment type="caution">
    <text evidence="5">The sequence shown here is derived from an EMBL/GenBank/DDBJ whole genome shotgun (WGS) entry which is preliminary data.</text>
</comment>
<keyword evidence="2" id="KW-0274">FAD</keyword>
<evidence type="ECO:0000256" key="3">
    <source>
        <dbReference type="ARBA" id="ARBA00023002"/>
    </source>
</evidence>
<dbReference type="EMBL" id="JAUOZS010000001">
    <property type="protein sequence ID" value="MDT8903621.1"/>
    <property type="molecule type" value="Genomic_DNA"/>
</dbReference>
<proteinExistence type="predicted"/>
<dbReference type="Gene3D" id="3.30.390.50">
    <property type="entry name" value="CO dehydrogenase flavoprotein, C-terminal domain"/>
    <property type="match status" value="1"/>
</dbReference>
<feature type="domain" description="FAD-binding PCMH-type" evidence="4">
    <location>
        <begin position="1"/>
        <end position="171"/>
    </location>
</feature>
<keyword evidence="6" id="KW-1185">Reference proteome</keyword>
<dbReference type="Gene3D" id="3.30.465.10">
    <property type="match status" value="1"/>
</dbReference>
<dbReference type="Proteomes" id="UP001254848">
    <property type="component" value="Unassembled WGS sequence"/>
</dbReference>
<dbReference type="InterPro" id="IPR016166">
    <property type="entry name" value="FAD-bd_PCMH"/>
</dbReference>
<protein>
    <submittedName>
        <fullName evidence="5">Xanthine dehydrogenase family protein subunit M</fullName>
    </submittedName>
</protein>
<evidence type="ECO:0000259" key="4">
    <source>
        <dbReference type="PROSITE" id="PS51387"/>
    </source>
</evidence>
<dbReference type="SUPFAM" id="SSF56176">
    <property type="entry name" value="FAD-binding/transporter-associated domain-like"/>
    <property type="match status" value="1"/>
</dbReference>
<dbReference type="PANTHER" id="PTHR42659">
    <property type="entry name" value="XANTHINE DEHYDROGENASE SUBUNIT C-RELATED"/>
    <property type="match status" value="1"/>
</dbReference>
<dbReference type="InterPro" id="IPR036683">
    <property type="entry name" value="CO_DH_flav_C_dom_sf"/>
</dbReference>
<dbReference type="Gene3D" id="3.30.43.10">
    <property type="entry name" value="Uridine Diphospho-n-acetylenolpyruvylglucosamine Reductase, domain 2"/>
    <property type="match status" value="1"/>
</dbReference>
<keyword evidence="1" id="KW-0285">Flavoprotein</keyword>
<dbReference type="InterPro" id="IPR016167">
    <property type="entry name" value="FAD-bd_PCMH_sub1"/>
</dbReference>
<dbReference type="InterPro" id="IPR036318">
    <property type="entry name" value="FAD-bd_PCMH-like_sf"/>
</dbReference>
<evidence type="ECO:0000313" key="6">
    <source>
        <dbReference type="Proteomes" id="UP001254848"/>
    </source>
</evidence>
<dbReference type="Pfam" id="PF03450">
    <property type="entry name" value="CO_deh_flav_C"/>
    <property type="match status" value="1"/>
</dbReference>
<dbReference type="InterPro" id="IPR016169">
    <property type="entry name" value="FAD-bd_PCMH_sub2"/>
</dbReference>
<dbReference type="SUPFAM" id="SSF55447">
    <property type="entry name" value="CO dehydrogenase flavoprotein C-terminal domain-like"/>
    <property type="match status" value="1"/>
</dbReference>
<dbReference type="PANTHER" id="PTHR42659:SF2">
    <property type="entry name" value="XANTHINE DEHYDROGENASE SUBUNIT C-RELATED"/>
    <property type="match status" value="1"/>
</dbReference>
<keyword evidence="3" id="KW-0560">Oxidoreductase</keyword>
<evidence type="ECO:0000256" key="2">
    <source>
        <dbReference type="ARBA" id="ARBA00022827"/>
    </source>
</evidence>
<organism evidence="5 6">
    <name type="scientific">Anaeroselena agilis</name>
    <dbReference type="NCBI Taxonomy" id="3063788"/>
    <lineage>
        <taxon>Bacteria</taxon>
        <taxon>Bacillati</taxon>
        <taxon>Bacillota</taxon>
        <taxon>Negativicutes</taxon>
        <taxon>Acetonemataceae</taxon>
        <taxon>Anaeroselena</taxon>
    </lineage>
</organism>
<dbReference type="InterPro" id="IPR005107">
    <property type="entry name" value="CO_DH_flav_C"/>
</dbReference>
<dbReference type="InterPro" id="IPR002346">
    <property type="entry name" value="Mopterin_DH_FAD-bd"/>
</dbReference>
<reference evidence="5 6" key="1">
    <citation type="submission" date="2023-07" db="EMBL/GenBank/DDBJ databases">
        <title>The novel representative of Negativicutes class, Anaeroselena agilis gen. nov. sp. nov.</title>
        <authorList>
            <person name="Prokofeva M.I."/>
            <person name="Elcheninov A.G."/>
            <person name="Klyukina A."/>
            <person name="Kublanov I.V."/>
            <person name="Frolov E.N."/>
            <person name="Podosokorskaya O.A."/>
        </authorList>
    </citation>
    <scope>NUCLEOTIDE SEQUENCE [LARGE SCALE GENOMIC DNA]</scope>
    <source>
        <strain evidence="5 6">4137-cl</strain>
    </source>
</reference>
<dbReference type="PROSITE" id="PS51387">
    <property type="entry name" value="FAD_PCMH"/>
    <property type="match status" value="1"/>
</dbReference>
<sequence length="285" mass="29602">MEVFFPRTLAELWPLLAAYPTGAVLAGGTDLLVKLRKTGVRPPALFALERLAVLRQMAVRDGELHIGAAVTVSELVDSDTVQKALPALWEAACLLGSPPVRHGATVGGNVCTASPAGDTLPPLYVYGAAVTVASAAGERRLPIDAFIAGPGRTALIPGEIVTGVVVPLPSAGTFSAYYKVGKRRAMAVAVASLAVRLERDAGGAVRDIRLAWGSVGPQVVSLPAVEAFLRGRRLTEAVLREAGAMAAAAVRPIDDVRASADYRRRLAGNLLLKLAASGGDEEEDG</sequence>
<dbReference type="RefSeq" id="WP_413782074.1">
    <property type="nucleotide sequence ID" value="NZ_JAUOZS010000001.1"/>
</dbReference>